<dbReference type="OrthoDB" id="737510at2759"/>
<dbReference type="PRINTS" id="PR00837">
    <property type="entry name" value="V5TPXLIKE"/>
</dbReference>
<dbReference type="SMART" id="SM00198">
    <property type="entry name" value="SCP"/>
    <property type="match status" value="1"/>
</dbReference>
<dbReference type="PANTHER" id="PTHR10334">
    <property type="entry name" value="CYSTEINE-RICH SECRETORY PROTEIN-RELATED"/>
    <property type="match status" value="1"/>
</dbReference>
<feature type="chain" id="PRO_5013634454" description="SCP domain-containing protein" evidence="1">
    <location>
        <begin position="19"/>
        <end position="338"/>
    </location>
</feature>
<reference evidence="3 4" key="1">
    <citation type="journal article" date="2017" name="PLoS Biol.">
        <title>The sea cucumber genome provides insights into morphological evolution and visceral regeneration.</title>
        <authorList>
            <person name="Zhang X."/>
            <person name="Sun L."/>
            <person name="Yuan J."/>
            <person name="Sun Y."/>
            <person name="Gao Y."/>
            <person name="Zhang L."/>
            <person name="Li S."/>
            <person name="Dai H."/>
            <person name="Hamel J.F."/>
            <person name="Liu C."/>
            <person name="Yu Y."/>
            <person name="Liu S."/>
            <person name="Lin W."/>
            <person name="Guo K."/>
            <person name="Jin S."/>
            <person name="Xu P."/>
            <person name="Storey K.B."/>
            <person name="Huan P."/>
            <person name="Zhang T."/>
            <person name="Zhou Y."/>
            <person name="Zhang J."/>
            <person name="Lin C."/>
            <person name="Li X."/>
            <person name="Xing L."/>
            <person name="Huo D."/>
            <person name="Sun M."/>
            <person name="Wang L."/>
            <person name="Mercier A."/>
            <person name="Li F."/>
            <person name="Yang H."/>
            <person name="Xiang J."/>
        </authorList>
    </citation>
    <scope>NUCLEOTIDE SEQUENCE [LARGE SCALE GENOMIC DNA]</scope>
    <source>
        <strain evidence="3">Shaxun</strain>
        <tissue evidence="3">Muscle</tissue>
    </source>
</reference>
<evidence type="ECO:0000313" key="3">
    <source>
        <dbReference type="EMBL" id="PIK56157.1"/>
    </source>
</evidence>
<keyword evidence="4" id="KW-1185">Reference proteome</keyword>
<evidence type="ECO:0000313" key="4">
    <source>
        <dbReference type="Proteomes" id="UP000230750"/>
    </source>
</evidence>
<name>A0A2G8L7A6_STIJA</name>
<dbReference type="GO" id="GO:0005576">
    <property type="term" value="C:extracellular region"/>
    <property type="evidence" value="ECO:0007669"/>
    <property type="project" value="InterPro"/>
</dbReference>
<dbReference type="InterPro" id="IPR018244">
    <property type="entry name" value="Allrgn_V5/Tpx1_CS"/>
</dbReference>
<feature type="signal peptide" evidence="1">
    <location>
        <begin position="1"/>
        <end position="18"/>
    </location>
</feature>
<dbReference type="PRINTS" id="PR00838">
    <property type="entry name" value="V5ALLERGEN"/>
</dbReference>
<keyword evidence="1" id="KW-0732">Signal</keyword>
<dbReference type="InterPro" id="IPR035940">
    <property type="entry name" value="CAP_sf"/>
</dbReference>
<sequence>MKIVIAFLLAVGFLQSFAEEKPVSISSPGEALTTTAEEIAKRSFMRDEDAFEERFRRAASKFGGGEYSTKQQKQLLAAHNEHRLSVEPSSGNMNELLWSSKLAEQAQEWSNGCFYEHPDKSVHPDYVGIGQNLFIAWLDEGGENPPVVTKPVDLWYNEVGDFSYPMNACRKGAVCGHYTQVVWAETTKVGCGIKFCRRARSSKRTYENAWLVTCNYSPAGNMPGVKPYVRGDHCSACAKGFCRNNLCSKCKTGEKGCECNLDCQNCGTLDEVKCKCACPSGFYGPVCESECRDTNEKCGANPGWPSLWCKDERFGFVKENCPAMCGVCEAGNGRRPRC</sequence>
<protein>
    <recommendedName>
        <fullName evidence="2">SCP domain-containing protein</fullName>
    </recommendedName>
</protein>
<dbReference type="Pfam" id="PF00188">
    <property type="entry name" value="CAP"/>
    <property type="match status" value="1"/>
</dbReference>
<dbReference type="Proteomes" id="UP000230750">
    <property type="component" value="Unassembled WGS sequence"/>
</dbReference>
<dbReference type="PROSITE" id="PS01010">
    <property type="entry name" value="CRISP_2"/>
    <property type="match status" value="1"/>
</dbReference>
<proteinExistence type="predicted"/>
<dbReference type="AlphaFoldDB" id="A0A2G8L7A6"/>
<dbReference type="InterPro" id="IPR002413">
    <property type="entry name" value="V5_allergen-like"/>
</dbReference>
<feature type="domain" description="SCP" evidence="2">
    <location>
        <begin position="70"/>
        <end position="224"/>
    </location>
</feature>
<dbReference type="EMBL" id="MRZV01000186">
    <property type="protein sequence ID" value="PIK56157.1"/>
    <property type="molecule type" value="Genomic_DNA"/>
</dbReference>
<gene>
    <name evidence="3" type="ORF">BSL78_06943</name>
</gene>
<accession>A0A2G8L7A6</accession>
<dbReference type="SUPFAM" id="SSF55797">
    <property type="entry name" value="PR-1-like"/>
    <property type="match status" value="1"/>
</dbReference>
<dbReference type="InterPro" id="IPR014044">
    <property type="entry name" value="CAP_dom"/>
</dbReference>
<evidence type="ECO:0000256" key="1">
    <source>
        <dbReference type="SAM" id="SignalP"/>
    </source>
</evidence>
<organism evidence="3 4">
    <name type="scientific">Stichopus japonicus</name>
    <name type="common">Sea cucumber</name>
    <dbReference type="NCBI Taxonomy" id="307972"/>
    <lineage>
        <taxon>Eukaryota</taxon>
        <taxon>Metazoa</taxon>
        <taxon>Echinodermata</taxon>
        <taxon>Eleutherozoa</taxon>
        <taxon>Echinozoa</taxon>
        <taxon>Holothuroidea</taxon>
        <taxon>Aspidochirotacea</taxon>
        <taxon>Aspidochirotida</taxon>
        <taxon>Stichopodidae</taxon>
        <taxon>Apostichopus</taxon>
    </lineage>
</organism>
<dbReference type="PROSITE" id="PS01009">
    <property type="entry name" value="CRISP_1"/>
    <property type="match status" value="1"/>
</dbReference>
<evidence type="ECO:0000259" key="2">
    <source>
        <dbReference type="SMART" id="SM00198"/>
    </source>
</evidence>
<dbReference type="STRING" id="307972.A0A2G8L7A6"/>
<dbReference type="Gene3D" id="3.40.33.10">
    <property type="entry name" value="CAP"/>
    <property type="match status" value="1"/>
</dbReference>
<dbReference type="InterPro" id="IPR001283">
    <property type="entry name" value="CRISP-related"/>
</dbReference>
<comment type="caution">
    <text evidence="3">The sequence shown here is derived from an EMBL/GenBank/DDBJ whole genome shotgun (WGS) entry which is preliminary data.</text>
</comment>